<keyword evidence="1" id="KW-0472">Membrane</keyword>
<gene>
    <name evidence="2" type="ORF">PQR62_13855</name>
</gene>
<evidence type="ECO:0000256" key="1">
    <source>
        <dbReference type="SAM" id="Phobius"/>
    </source>
</evidence>
<feature type="transmembrane region" description="Helical" evidence="1">
    <location>
        <begin position="21"/>
        <end position="41"/>
    </location>
</feature>
<keyword evidence="3" id="KW-1185">Reference proteome</keyword>
<dbReference type="EMBL" id="JAQQFM010000005">
    <property type="protein sequence ID" value="MFL9925357.1"/>
    <property type="molecule type" value="Genomic_DNA"/>
</dbReference>
<evidence type="ECO:0000313" key="3">
    <source>
        <dbReference type="Proteomes" id="UP001629246"/>
    </source>
</evidence>
<accession>A0ABW9AAK0</accession>
<evidence type="ECO:0000313" key="2">
    <source>
        <dbReference type="EMBL" id="MFL9925357.1"/>
    </source>
</evidence>
<dbReference type="Proteomes" id="UP001629246">
    <property type="component" value="Unassembled WGS sequence"/>
</dbReference>
<dbReference type="RefSeq" id="WP_408158530.1">
    <property type="nucleotide sequence ID" value="NZ_JAQQFM010000005.1"/>
</dbReference>
<proteinExistence type="predicted"/>
<dbReference type="InterPro" id="IPR024651">
    <property type="entry name" value="FAD-SLDH_ssu"/>
</dbReference>
<keyword evidence="1" id="KW-0812">Transmembrane</keyword>
<reference evidence="2 3" key="1">
    <citation type="journal article" date="2024" name="Chem. Sci.">
        <title>Discovery of megapolipeptins by genome mining of a Burkholderiales bacteria collection.</title>
        <authorList>
            <person name="Paulo B.S."/>
            <person name="Recchia M.J.J."/>
            <person name="Lee S."/>
            <person name="Fergusson C.H."/>
            <person name="Romanowski S.B."/>
            <person name="Hernandez A."/>
            <person name="Krull N."/>
            <person name="Liu D.Y."/>
            <person name="Cavanagh H."/>
            <person name="Bos A."/>
            <person name="Gray C.A."/>
            <person name="Murphy B.T."/>
            <person name="Linington R.G."/>
            <person name="Eustaquio A.S."/>
        </authorList>
    </citation>
    <scope>NUCLEOTIDE SEQUENCE [LARGE SCALE GENOMIC DNA]</scope>
    <source>
        <strain evidence="2 3">RL21-008-BIB-A</strain>
    </source>
</reference>
<sequence>MEIRHPSAAQDKLVPDAGRRALLAGILGSYVCSFIPLPLAFADDPAPAASKASAAFLSLSRLLTGKTSLDAAQADRLYGAWSSIEKDFEGQLTQLAAFIAQEKLDAAGLQAALDAQKSPLAKLPGRIVTGWYIGVVGSGKLARCLTYESSLMYAAVADRVKPPSYAYGPYGSWGRNPLAA</sequence>
<keyword evidence="1" id="KW-1133">Transmembrane helix</keyword>
<comment type="caution">
    <text evidence="2">The sequence shown here is derived from an EMBL/GenBank/DDBJ whole genome shotgun (WGS) entry which is preliminary data.</text>
</comment>
<organism evidence="2 3">
    <name type="scientific">Herbaspirillum lusitanum</name>
    <dbReference type="NCBI Taxonomy" id="213312"/>
    <lineage>
        <taxon>Bacteria</taxon>
        <taxon>Pseudomonadati</taxon>
        <taxon>Pseudomonadota</taxon>
        <taxon>Betaproteobacteria</taxon>
        <taxon>Burkholderiales</taxon>
        <taxon>Oxalobacteraceae</taxon>
        <taxon>Herbaspirillum</taxon>
    </lineage>
</organism>
<protein>
    <submittedName>
        <fullName evidence="2">Sugar dehydrogenase complex small subunit</fullName>
    </submittedName>
</protein>
<name>A0ABW9AAK0_9BURK</name>
<dbReference type="Pfam" id="PF12318">
    <property type="entry name" value="FAD-SLDH"/>
    <property type="match status" value="1"/>
</dbReference>